<evidence type="ECO:0000259" key="2">
    <source>
        <dbReference type="Pfam" id="PF00905"/>
    </source>
</evidence>
<dbReference type="Proteomes" id="UP000029453">
    <property type="component" value="Unassembled WGS sequence"/>
</dbReference>
<dbReference type="GO" id="GO:0005886">
    <property type="term" value="C:plasma membrane"/>
    <property type="evidence" value="ECO:0007669"/>
    <property type="project" value="TreeGrafter"/>
</dbReference>
<feature type="domain" description="Penicillin-binding protein transpeptidase" evidence="2">
    <location>
        <begin position="283"/>
        <end position="598"/>
    </location>
</feature>
<keyword evidence="1" id="KW-0472">Membrane</keyword>
<keyword evidence="4" id="KW-1185">Reference proteome</keyword>
<dbReference type="GO" id="GO:0071555">
    <property type="term" value="P:cell wall organization"/>
    <property type="evidence" value="ECO:0007669"/>
    <property type="project" value="TreeGrafter"/>
</dbReference>
<dbReference type="Pfam" id="PF00905">
    <property type="entry name" value="Transpeptidase"/>
    <property type="match status" value="1"/>
</dbReference>
<feature type="transmembrane region" description="Helical" evidence="1">
    <location>
        <begin position="24"/>
        <end position="44"/>
    </location>
</feature>
<keyword evidence="1" id="KW-1133">Transmembrane helix</keyword>
<dbReference type="AlphaFoldDB" id="M9LIC6"/>
<dbReference type="GO" id="GO:0051301">
    <property type="term" value="P:cell division"/>
    <property type="evidence" value="ECO:0007669"/>
    <property type="project" value="UniProtKB-KW"/>
</dbReference>
<dbReference type="GO" id="GO:0071972">
    <property type="term" value="F:peptidoglycan L,D-transpeptidase activity"/>
    <property type="evidence" value="ECO:0007669"/>
    <property type="project" value="TreeGrafter"/>
</dbReference>
<protein>
    <submittedName>
        <fullName evidence="3">Cell division protein</fullName>
    </submittedName>
</protein>
<evidence type="ECO:0000313" key="4">
    <source>
        <dbReference type="Proteomes" id="UP000029453"/>
    </source>
</evidence>
<gene>
    <name evidence="3" type="ORF">PPOP_2160</name>
</gene>
<dbReference type="InterPro" id="IPR012338">
    <property type="entry name" value="Beta-lactam/transpept-like"/>
</dbReference>
<comment type="caution">
    <text evidence="3">The sequence shown here is derived from an EMBL/GenBank/DDBJ whole genome shotgun (WGS) entry which is preliminary data.</text>
</comment>
<proteinExistence type="predicted"/>
<evidence type="ECO:0000313" key="3">
    <source>
        <dbReference type="EMBL" id="GAC42800.1"/>
    </source>
</evidence>
<reference evidence="3 4" key="1">
    <citation type="submission" date="2012-10" db="EMBL/GenBank/DDBJ databases">
        <title>Draft Genome Sequence of Paenibacillus popilliae ATCC 14706T.</title>
        <authorList>
            <person name="Iiyama K."/>
            <person name="Mori K."/>
            <person name="Mon H."/>
            <person name="Chieda Y."/>
            <person name="Lee J.M."/>
            <person name="Kusakabe T."/>
            <person name="Tashiro K."/>
            <person name="Asano S."/>
            <person name="Yasunaga-Aoki C."/>
            <person name="Shimizu S."/>
        </authorList>
    </citation>
    <scope>NUCLEOTIDE SEQUENCE [LARGE SCALE GENOMIC DNA]</scope>
    <source>
        <strain evidence="3 4">ATCC 14706</strain>
    </source>
</reference>
<dbReference type="PANTHER" id="PTHR30627">
    <property type="entry name" value="PEPTIDOGLYCAN D,D-TRANSPEPTIDASE"/>
    <property type="match status" value="1"/>
</dbReference>
<dbReference type="Gene3D" id="3.90.1310.10">
    <property type="entry name" value="Penicillin-binding protein 2a (Domain 2)"/>
    <property type="match status" value="1"/>
</dbReference>
<keyword evidence="1" id="KW-0812">Transmembrane</keyword>
<keyword evidence="3" id="KW-0132">Cell division</keyword>
<dbReference type="OrthoDB" id="2985542at2"/>
<dbReference type="InterPro" id="IPR001460">
    <property type="entry name" value="PCN-bd_Tpept"/>
</dbReference>
<dbReference type="SUPFAM" id="SSF56519">
    <property type="entry name" value="Penicillin binding protein dimerisation domain"/>
    <property type="match status" value="1"/>
</dbReference>
<keyword evidence="3" id="KW-0131">Cell cycle</keyword>
<sequence length="615" mass="67018">MEEQNGKFGKAQLAGLLSLTRGRIAVASIWIVAVLGVYMMRLGWLQLIEPHRPVQGGGHTLLQRSIIQRERGIVLDDGRGAILDRNGRPYTGAAVQAAVLFPVHRDSIPSEAVRMLALWFHTTEQDVRARWESVAEPLVWPSSHDAKLPHPLTPEQARRLNASGWNGVRSLPITVRYPLGKGTPQWIGFIAQSAAAGEQAKAGMTGTSGRSGLEQSFEPLLRSLGPTILVHYTDADQRPLYGLDIRIRRPDNPYYPLQLITTADREIEAAIGRAADEMGMKKGSVIVLDVVTRDVIAMASRPAADPNHVMPEQGSWNNRVLKALPPGSVYKLFIAAAALEAQVTDPQERFHCSGDYGKYGLSCWVKDGHGTLTLREALAESCNVVFAELAERMGAAGLEAYAKRVGMAGTVGMSSSDGRGHNRLKHFDGEEASRIFAAGEDRGTIDGGERAQLGIGQRNVRLTPLAAANFIATLLQDGAAGEPRLVQELRYANGLPFARFAAGIESGRVMKPQTARQVRHWMEDTVAYGTGQPLRQAVWRLAGKSGTAQADAYGSERLHTWFVGYGPVEKPRYAVSVVFEDEPAGTFHRATVLFGKVMDLLAARDNSGFPRRSTQ</sequence>
<dbReference type="InterPro" id="IPR036138">
    <property type="entry name" value="PBP_dimer_sf"/>
</dbReference>
<name>M9LIC6_PAEPP</name>
<dbReference type="EMBL" id="BALG01000134">
    <property type="protein sequence ID" value="GAC42800.1"/>
    <property type="molecule type" value="Genomic_DNA"/>
</dbReference>
<evidence type="ECO:0000256" key="1">
    <source>
        <dbReference type="SAM" id="Phobius"/>
    </source>
</evidence>
<accession>M9LIC6</accession>
<dbReference type="SUPFAM" id="SSF56601">
    <property type="entry name" value="beta-lactamase/transpeptidase-like"/>
    <property type="match status" value="1"/>
</dbReference>
<dbReference type="GO" id="GO:0008658">
    <property type="term" value="F:penicillin binding"/>
    <property type="evidence" value="ECO:0007669"/>
    <property type="project" value="InterPro"/>
</dbReference>
<dbReference type="InterPro" id="IPR050515">
    <property type="entry name" value="Beta-lactam/transpept"/>
</dbReference>
<dbReference type="PANTHER" id="PTHR30627:SF24">
    <property type="entry name" value="PENICILLIN-BINDING PROTEIN 4B"/>
    <property type="match status" value="1"/>
</dbReference>
<organism evidence="3 4">
    <name type="scientific">Paenibacillus popilliae ATCC 14706</name>
    <dbReference type="NCBI Taxonomy" id="1212764"/>
    <lineage>
        <taxon>Bacteria</taxon>
        <taxon>Bacillati</taxon>
        <taxon>Bacillota</taxon>
        <taxon>Bacilli</taxon>
        <taxon>Bacillales</taxon>
        <taxon>Paenibacillaceae</taxon>
        <taxon>Paenibacillus</taxon>
    </lineage>
</organism>
<dbReference type="Gene3D" id="3.40.710.10">
    <property type="entry name" value="DD-peptidase/beta-lactamase superfamily"/>
    <property type="match status" value="1"/>
</dbReference>
<dbReference type="RefSeq" id="WP_006286289.1">
    <property type="nucleotide sequence ID" value="NZ_BALG01000134.1"/>
</dbReference>